<keyword evidence="4" id="KW-1185">Reference proteome</keyword>
<dbReference type="AlphaFoldDB" id="A0A4Z0FEY9"/>
<gene>
    <name evidence="3" type="ORF">E4680_00655</name>
</gene>
<comment type="caution">
    <text evidence="3">The sequence shown here is derived from an EMBL/GenBank/DDBJ whole genome shotgun (WGS) entry which is preliminary data.</text>
</comment>
<name>A0A4Z0FEY9_9GAMM</name>
<dbReference type="PANTHER" id="PTHR48094:SF12">
    <property type="entry name" value="PARKINSON DISEASE PROTEIN 7 HOMOLOG"/>
    <property type="match status" value="1"/>
</dbReference>
<accession>A0A4Z0FEY9</accession>
<dbReference type="GO" id="GO:0005737">
    <property type="term" value="C:cytoplasm"/>
    <property type="evidence" value="ECO:0007669"/>
    <property type="project" value="UniProtKB-ARBA"/>
</dbReference>
<dbReference type="InterPro" id="IPR002818">
    <property type="entry name" value="DJ-1/PfpI"/>
</dbReference>
<feature type="domain" description="DJ-1/PfpI" evidence="2">
    <location>
        <begin position="3"/>
        <end position="166"/>
    </location>
</feature>
<dbReference type="NCBIfam" id="TIGR01383">
    <property type="entry name" value="not_thiJ"/>
    <property type="match status" value="1"/>
</dbReference>
<sequence length="201" mass="21345">MPRVLVVLADGCEELEAVTIIDLLRRADVAVTVAGLEPGPVTASRGVRLLPDIALDSIGGESFDLIVLPGGAEGARRLSESDRIGELLMQQIREGRCVAAICAAPTVLGRLGLLDHRRVAAYPGFLEPLEIPGVEIEAAASVVMDGRIITSRGPGTAMDFALFLIEHLTDPTTRDRVEAGLQRPATHHSSATEGIAIRVMR</sequence>
<evidence type="ECO:0000313" key="4">
    <source>
        <dbReference type="Proteomes" id="UP000297890"/>
    </source>
</evidence>
<dbReference type="InterPro" id="IPR029062">
    <property type="entry name" value="Class_I_gatase-like"/>
</dbReference>
<dbReference type="EMBL" id="SRIO01000001">
    <property type="protein sequence ID" value="TFZ84250.1"/>
    <property type="molecule type" value="Genomic_DNA"/>
</dbReference>
<evidence type="ECO:0000259" key="2">
    <source>
        <dbReference type="Pfam" id="PF01965"/>
    </source>
</evidence>
<dbReference type="Pfam" id="PF01965">
    <property type="entry name" value="DJ-1_PfpI"/>
    <property type="match status" value="1"/>
</dbReference>
<dbReference type="InterPro" id="IPR006287">
    <property type="entry name" value="DJ-1"/>
</dbReference>
<organism evidence="3 4">
    <name type="scientific">Candidatus Macondimonas diazotrophica</name>
    <dbReference type="NCBI Taxonomy" id="2305248"/>
    <lineage>
        <taxon>Bacteria</taxon>
        <taxon>Pseudomonadati</taxon>
        <taxon>Pseudomonadota</taxon>
        <taxon>Gammaproteobacteria</taxon>
        <taxon>Chromatiales</taxon>
        <taxon>Ectothiorhodospiraceae</taxon>
        <taxon>Candidatus Macondimonas</taxon>
    </lineage>
</organism>
<dbReference type="OrthoDB" id="9803764at2"/>
<dbReference type="Gene3D" id="3.40.50.880">
    <property type="match status" value="1"/>
</dbReference>
<dbReference type="SUPFAM" id="SSF52317">
    <property type="entry name" value="Class I glutamine amidotransferase-like"/>
    <property type="match status" value="1"/>
</dbReference>
<dbReference type="FunFam" id="3.40.50.880:FF:000015">
    <property type="entry name" value="Protein DJ-1 homolog C"/>
    <property type="match status" value="1"/>
</dbReference>
<evidence type="ECO:0000313" key="3">
    <source>
        <dbReference type="EMBL" id="TFZ84250.1"/>
    </source>
</evidence>
<dbReference type="CDD" id="cd03135">
    <property type="entry name" value="GATase1_DJ-1"/>
    <property type="match status" value="1"/>
</dbReference>
<reference evidence="3 4" key="1">
    <citation type="journal article" date="2019" name="ISME J.">
        <title>Candidatus Macondimonas diazotrophica, a novel gammaproteobacterial genus dominating crude-oil-contaminated coastal sediments.</title>
        <authorList>
            <person name="Karthikeyan S."/>
            <person name="Konstantinidis K."/>
        </authorList>
    </citation>
    <scope>NUCLEOTIDE SEQUENCE [LARGE SCALE GENOMIC DNA]</scope>
    <source>
        <strain evidence="3 4">KTK01</strain>
    </source>
</reference>
<proteinExistence type="predicted"/>
<protein>
    <submittedName>
        <fullName evidence="3">DJ-1/PfpI family protein</fullName>
    </submittedName>
</protein>
<dbReference type="PANTHER" id="PTHR48094">
    <property type="entry name" value="PROTEIN/NUCLEIC ACID DEGLYCASE DJ-1-RELATED"/>
    <property type="match status" value="1"/>
</dbReference>
<dbReference type="Proteomes" id="UP000297890">
    <property type="component" value="Unassembled WGS sequence"/>
</dbReference>
<keyword evidence="1" id="KW-0677">Repeat</keyword>
<evidence type="ECO:0000256" key="1">
    <source>
        <dbReference type="ARBA" id="ARBA00022737"/>
    </source>
</evidence>
<dbReference type="InterPro" id="IPR050325">
    <property type="entry name" value="Prot/Nucl_acid_deglycase"/>
</dbReference>